<organism evidence="8">
    <name type="scientific">Cupriavidus taiwanensis</name>
    <dbReference type="NCBI Taxonomy" id="164546"/>
    <lineage>
        <taxon>Bacteria</taxon>
        <taxon>Pseudomonadati</taxon>
        <taxon>Pseudomonadota</taxon>
        <taxon>Betaproteobacteria</taxon>
        <taxon>Burkholderiales</taxon>
        <taxon>Burkholderiaceae</taxon>
        <taxon>Cupriavidus</taxon>
    </lineage>
</organism>
<evidence type="ECO:0000256" key="1">
    <source>
        <dbReference type="ARBA" id="ARBA00000373"/>
    </source>
</evidence>
<dbReference type="GO" id="GO:0005524">
    <property type="term" value="F:ATP binding"/>
    <property type="evidence" value="ECO:0007669"/>
    <property type="project" value="UniProtKB-KW"/>
</dbReference>
<comment type="catalytic activity">
    <reaction evidence="1 6">
        <text>alpha-D-ribose 1,5-bisphosphate + ATP = 5-phospho-alpha-D-ribose 1-diphosphate + ADP</text>
        <dbReference type="Rhea" id="RHEA:20109"/>
        <dbReference type="ChEBI" id="CHEBI:30616"/>
        <dbReference type="ChEBI" id="CHEBI:58017"/>
        <dbReference type="ChEBI" id="CHEBI:68688"/>
        <dbReference type="ChEBI" id="CHEBI:456216"/>
        <dbReference type="EC" id="2.7.4.23"/>
    </reaction>
</comment>
<feature type="binding site" evidence="6">
    <location>
        <begin position="17"/>
        <end position="24"/>
    </location>
    <ligand>
        <name>ATP</name>
        <dbReference type="ChEBI" id="CHEBI:30616"/>
    </ligand>
</feature>
<dbReference type="GO" id="GO:0019634">
    <property type="term" value="P:organic phosphonate metabolic process"/>
    <property type="evidence" value="ECO:0007669"/>
    <property type="project" value="UniProtKB-UniRule"/>
</dbReference>
<evidence type="ECO:0000256" key="2">
    <source>
        <dbReference type="ARBA" id="ARBA00005069"/>
    </source>
</evidence>
<protein>
    <recommendedName>
        <fullName evidence="6">Ribose 1,5-bisphosphate phosphokinase PhnN</fullName>
        <ecNumber evidence="6">2.7.4.23</ecNumber>
    </recommendedName>
    <alternativeName>
        <fullName evidence="6">Ribose 1,5-bisphosphokinase</fullName>
    </alternativeName>
</protein>
<dbReference type="HAMAP" id="MF_00836">
    <property type="entry name" value="PhnN"/>
    <property type="match status" value="1"/>
</dbReference>
<feature type="domain" description="Guanylate kinase/L-type calcium channel beta subunit" evidence="7">
    <location>
        <begin position="9"/>
        <end position="186"/>
    </location>
</feature>
<dbReference type="SUPFAM" id="SSF52540">
    <property type="entry name" value="P-loop containing nucleoside triphosphate hydrolases"/>
    <property type="match status" value="1"/>
</dbReference>
<evidence type="ECO:0000256" key="5">
    <source>
        <dbReference type="ARBA" id="ARBA00022840"/>
    </source>
</evidence>
<dbReference type="NCBIfam" id="TIGR02322">
    <property type="entry name" value="phosphon_PhnN"/>
    <property type="match status" value="1"/>
</dbReference>
<accession>A0A375CAT0</accession>
<dbReference type="Proteomes" id="UP000256780">
    <property type="component" value="Chromosome CBM2587_b"/>
</dbReference>
<dbReference type="SMART" id="SM00072">
    <property type="entry name" value="GuKc"/>
    <property type="match status" value="1"/>
</dbReference>
<keyword evidence="8" id="KW-0418">Kinase</keyword>
<dbReference type="GO" id="GO:0033863">
    <property type="term" value="F:ribose 1,5-bisphosphate phosphokinase activity"/>
    <property type="evidence" value="ECO:0007669"/>
    <property type="project" value="UniProtKB-UniRule"/>
</dbReference>
<evidence type="ECO:0000313" key="8">
    <source>
        <dbReference type="EMBL" id="SOY66539.1"/>
    </source>
</evidence>
<dbReference type="AlphaFoldDB" id="A0A375CAT0"/>
<evidence type="ECO:0000256" key="6">
    <source>
        <dbReference type="HAMAP-Rule" id="MF_00836"/>
    </source>
</evidence>
<dbReference type="GO" id="GO:0006015">
    <property type="term" value="P:5-phosphoribose 1-diphosphate biosynthetic process"/>
    <property type="evidence" value="ECO:0007669"/>
    <property type="project" value="UniProtKB-UniRule"/>
</dbReference>
<evidence type="ECO:0000259" key="7">
    <source>
        <dbReference type="SMART" id="SM00072"/>
    </source>
</evidence>
<evidence type="ECO:0000256" key="4">
    <source>
        <dbReference type="ARBA" id="ARBA00022741"/>
    </source>
</evidence>
<dbReference type="RefSeq" id="WP_116358623.1">
    <property type="nucleotide sequence ID" value="NZ_LT976854.1"/>
</dbReference>
<reference evidence="8" key="1">
    <citation type="submission" date="2018-01" db="EMBL/GenBank/DDBJ databases">
        <authorList>
            <person name="Clerissi C."/>
        </authorList>
    </citation>
    <scope>NUCLEOTIDE SEQUENCE</scope>
    <source>
        <strain evidence="8">Cupriavidus sp. LMG 19464</strain>
    </source>
</reference>
<dbReference type="InterPro" id="IPR012699">
    <property type="entry name" value="PhnN"/>
</dbReference>
<keyword evidence="5 6" id="KW-0067">ATP-binding</keyword>
<comment type="caution">
    <text evidence="8">The sequence shown here is derived from an EMBL/GenBank/DDBJ whole genome shotgun (WGS) entry which is preliminary data.</text>
</comment>
<keyword evidence="3 6" id="KW-0808">Transferase</keyword>
<dbReference type="EC" id="2.7.4.23" evidence="6"/>
<sequence length="200" mass="21699">MSVATVADGHGLFYLMGPSGSGKDALLRALRERLRADHRIVIAHRYITRAADANEASVALTPDEFHRRRALGCLALHWHSHGLHYGIGIEIEQWLARGLTVIVNGSREYLPQAVARYPRLCAVHVRVQPEVLAARLRQRGREAEDAIAKRLARARQAFDVPAGCRLVEIDNSGALESAVAALAQLVGAGPGPATAEARRA</sequence>
<proteinExistence type="inferred from homology"/>
<dbReference type="NCBIfam" id="NF007485">
    <property type="entry name" value="PRK10078.1"/>
    <property type="match status" value="1"/>
</dbReference>
<dbReference type="PANTHER" id="PTHR23117:SF8">
    <property type="entry name" value="RIBOSE 1,5-BISPHOSPHATE PHOSPHOKINASE PHNN"/>
    <property type="match status" value="1"/>
</dbReference>
<dbReference type="InterPro" id="IPR008145">
    <property type="entry name" value="GK/Ca_channel_bsu"/>
</dbReference>
<dbReference type="EMBL" id="OFSQ01000036">
    <property type="protein sequence ID" value="SOY66539.1"/>
    <property type="molecule type" value="Genomic_DNA"/>
</dbReference>
<evidence type="ECO:0000256" key="3">
    <source>
        <dbReference type="ARBA" id="ARBA00022679"/>
    </source>
</evidence>
<dbReference type="PANTHER" id="PTHR23117">
    <property type="entry name" value="GUANYLATE KINASE-RELATED"/>
    <property type="match status" value="1"/>
</dbReference>
<dbReference type="GO" id="GO:0005829">
    <property type="term" value="C:cytosol"/>
    <property type="evidence" value="ECO:0007669"/>
    <property type="project" value="TreeGrafter"/>
</dbReference>
<dbReference type="InterPro" id="IPR027417">
    <property type="entry name" value="P-loop_NTPase"/>
</dbReference>
<keyword evidence="4 6" id="KW-0547">Nucleotide-binding</keyword>
<dbReference type="Pfam" id="PF13238">
    <property type="entry name" value="AAA_18"/>
    <property type="match status" value="1"/>
</dbReference>
<name>A0A375CAT0_9BURK</name>
<gene>
    <name evidence="6 8" type="primary">phnN</name>
    <name evidence="8" type="ORF">CBM2587_B70045</name>
</gene>
<comment type="similarity">
    <text evidence="6">Belongs to the ribose 1,5-bisphosphokinase family.</text>
</comment>
<dbReference type="UniPathway" id="UPA00087">
    <property type="reaction ID" value="UER00175"/>
</dbReference>
<dbReference type="OrthoDB" id="341217at2"/>
<comment type="function">
    <text evidence="6">Catalyzes the phosphorylation of ribose 1,5-bisphosphate to 5-phospho-D-ribosyl alpha-1-diphosphate (PRPP).</text>
</comment>
<dbReference type="Gene3D" id="3.40.50.300">
    <property type="entry name" value="P-loop containing nucleotide triphosphate hydrolases"/>
    <property type="match status" value="1"/>
</dbReference>
<comment type="pathway">
    <text evidence="2 6">Metabolic intermediate biosynthesis; 5-phospho-alpha-D-ribose 1-diphosphate biosynthesis; 5-phospho-alpha-D-ribose 1-diphosphate from D-ribose 5-phosphate (route II): step 3/3.</text>
</comment>